<dbReference type="AlphaFoldDB" id="A0A391PKH2"/>
<dbReference type="EMBL" id="BHGK01000001">
    <property type="protein sequence ID" value="GCA67322.1"/>
    <property type="molecule type" value="Genomic_DNA"/>
</dbReference>
<evidence type="ECO:0000313" key="2">
    <source>
        <dbReference type="Proteomes" id="UP000265643"/>
    </source>
</evidence>
<evidence type="ECO:0000313" key="1">
    <source>
        <dbReference type="EMBL" id="GCA67322.1"/>
    </source>
</evidence>
<accession>A0A391PKH2</accession>
<protein>
    <submittedName>
        <fullName evidence="1">Uncharacterized protein</fullName>
    </submittedName>
</protein>
<organism evidence="1 2">
    <name type="scientific">Mediterraneibacter butyricigenes</name>
    <dbReference type="NCBI Taxonomy" id="2316025"/>
    <lineage>
        <taxon>Bacteria</taxon>
        <taxon>Bacillati</taxon>
        <taxon>Bacillota</taxon>
        <taxon>Clostridia</taxon>
        <taxon>Lachnospirales</taxon>
        <taxon>Lachnospiraceae</taxon>
        <taxon>Mediterraneibacter</taxon>
    </lineage>
</organism>
<gene>
    <name evidence="1" type="ORF">KGMB01110_17580</name>
</gene>
<keyword evidence="2" id="KW-1185">Reference proteome</keyword>
<dbReference type="Proteomes" id="UP000265643">
    <property type="component" value="Unassembled WGS sequence"/>
</dbReference>
<proteinExistence type="predicted"/>
<reference evidence="2" key="1">
    <citation type="submission" date="2018-09" db="EMBL/GenBank/DDBJ databases">
        <title>Draft Genome Sequence of Mediterraneibacter sp. KCTC 15684.</title>
        <authorList>
            <person name="Kim J.S."/>
            <person name="Han K.I."/>
            <person name="Suh M.K."/>
            <person name="Lee K.C."/>
            <person name="Eom M.K."/>
            <person name="Lee J.H."/>
            <person name="Park S.H."/>
            <person name="Kang S.W."/>
            <person name="Park J.E."/>
            <person name="Oh B.S."/>
            <person name="Yu S.Y."/>
            <person name="Choi S.H."/>
            <person name="Lee D.H."/>
            <person name="Yoon H."/>
            <person name="Kim B."/>
            <person name="Yang S.J."/>
            <person name="Lee J.S."/>
        </authorList>
    </citation>
    <scope>NUCLEOTIDE SEQUENCE [LARGE SCALE GENOMIC DNA]</scope>
    <source>
        <strain evidence="2">KCTC 15684</strain>
    </source>
</reference>
<sequence>MWFNYGILNDFMKEWILRKEDLKSGVITRDEYFEWKINWPQTCDDCGKHEPKREWRSANAKLRDT</sequence>
<comment type="caution">
    <text evidence="1">The sequence shown here is derived from an EMBL/GenBank/DDBJ whole genome shotgun (WGS) entry which is preliminary data.</text>
</comment>
<name>A0A391PKH2_9FIRM</name>